<accession>A0A7C1GQ19</accession>
<dbReference type="AlphaFoldDB" id="A0A7C1GQ19"/>
<protein>
    <submittedName>
        <fullName evidence="1">Uncharacterized protein</fullName>
    </submittedName>
</protein>
<evidence type="ECO:0000313" key="1">
    <source>
        <dbReference type="EMBL" id="HDP77762.1"/>
    </source>
</evidence>
<reference evidence="1" key="1">
    <citation type="journal article" date="2020" name="mSystems">
        <title>Genome- and Community-Level Interaction Insights into Carbon Utilization and Element Cycling Functions of Hydrothermarchaeota in Hydrothermal Sediment.</title>
        <authorList>
            <person name="Zhou Z."/>
            <person name="Liu Y."/>
            <person name="Xu W."/>
            <person name="Pan J."/>
            <person name="Luo Z.H."/>
            <person name="Li M."/>
        </authorList>
    </citation>
    <scope>NUCLEOTIDE SEQUENCE [LARGE SCALE GENOMIC DNA]</scope>
    <source>
        <strain evidence="1">SpSt-1179</strain>
    </source>
</reference>
<dbReference type="Proteomes" id="UP000886198">
    <property type="component" value="Unassembled WGS sequence"/>
</dbReference>
<proteinExistence type="predicted"/>
<sequence length="356" mass="40523">MKRARLFLVLGALLVLVFSLSSCIRIPIMIFLAQESNREPGEPIMVSVTPLNFTPTSNFIWKLEKEQGGWVNITSQNLKQKENDTAIVYLPTVPESGEVRVTVRANYEGGYVEQTRYITYGPKTPVLVEVFEEFGTTFSQPSSWFGNYDFSNTRIPTFVRYRESFLESAVGKDPFATRLLFGIDPTSKSAIYDWGEVYFQACTQLPSNVYTAGQMTTILNTEPVATDWNIRIQPTGFISWRASSWKVSVQNIDRFNDDLWLFRARKSDNLVTHLVKINSYYTPSSEEFGEEAVGTYVNFTFNETSIVGPSKHLWDENYYFGVIAVERPVLSSDFEEQVSIVAFKGSAMVLFPSIDW</sequence>
<organism evidence="1">
    <name type="scientific">Mesotoga infera</name>
    <dbReference type="NCBI Taxonomy" id="1236046"/>
    <lineage>
        <taxon>Bacteria</taxon>
        <taxon>Thermotogati</taxon>
        <taxon>Thermotogota</taxon>
        <taxon>Thermotogae</taxon>
        <taxon>Kosmotogales</taxon>
        <taxon>Kosmotogaceae</taxon>
        <taxon>Mesotoga</taxon>
    </lineage>
</organism>
<name>A0A7C1GQ19_9BACT</name>
<comment type="caution">
    <text evidence="1">The sequence shown here is derived from an EMBL/GenBank/DDBJ whole genome shotgun (WGS) entry which is preliminary data.</text>
</comment>
<gene>
    <name evidence="1" type="ORF">ENN47_06195</name>
</gene>
<dbReference type="EMBL" id="DSBT01000175">
    <property type="protein sequence ID" value="HDP77762.1"/>
    <property type="molecule type" value="Genomic_DNA"/>
</dbReference>
<dbReference type="PROSITE" id="PS51257">
    <property type="entry name" value="PROKAR_LIPOPROTEIN"/>
    <property type="match status" value="1"/>
</dbReference>